<proteinExistence type="predicted"/>
<keyword evidence="1" id="KW-0472">Membrane</keyword>
<gene>
    <name evidence="2" type="ORF">HNQ39_000277</name>
</gene>
<comment type="caution">
    <text evidence="2">The sequence shown here is derived from an EMBL/GenBank/DDBJ whole genome shotgun (WGS) entry which is preliminary data.</text>
</comment>
<keyword evidence="1" id="KW-0812">Transmembrane</keyword>
<evidence type="ECO:0000256" key="1">
    <source>
        <dbReference type="SAM" id="Phobius"/>
    </source>
</evidence>
<organism evidence="2 3">
    <name type="scientific">Armatimonas rosea</name>
    <dbReference type="NCBI Taxonomy" id="685828"/>
    <lineage>
        <taxon>Bacteria</taxon>
        <taxon>Bacillati</taxon>
        <taxon>Armatimonadota</taxon>
        <taxon>Armatimonadia</taxon>
        <taxon>Armatimonadales</taxon>
        <taxon>Armatimonadaceae</taxon>
        <taxon>Armatimonas</taxon>
    </lineage>
</organism>
<evidence type="ECO:0000313" key="3">
    <source>
        <dbReference type="Proteomes" id="UP000520814"/>
    </source>
</evidence>
<dbReference type="RefSeq" id="WP_184192157.1">
    <property type="nucleotide sequence ID" value="NZ_JACHGW010000001.1"/>
</dbReference>
<name>A0A7W9SKZ6_ARMRO</name>
<dbReference type="EMBL" id="JACHGW010000001">
    <property type="protein sequence ID" value="MBB6048515.1"/>
    <property type="molecule type" value="Genomic_DNA"/>
</dbReference>
<evidence type="ECO:0000313" key="2">
    <source>
        <dbReference type="EMBL" id="MBB6048515.1"/>
    </source>
</evidence>
<feature type="transmembrane region" description="Helical" evidence="1">
    <location>
        <begin position="79"/>
        <end position="97"/>
    </location>
</feature>
<protein>
    <submittedName>
        <fullName evidence="2">Uncharacterized protein</fullName>
    </submittedName>
</protein>
<reference evidence="2 3" key="1">
    <citation type="submission" date="2020-08" db="EMBL/GenBank/DDBJ databases">
        <title>Genomic Encyclopedia of Type Strains, Phase IV (KMG-IV): sequencing the most valuable type-strain genomes for metagenomic binning, comparative biology and taxonomic classification.</title>
        <authorList>
            <person name="Goeker M."/>
        </authorList>
    </citation>
    <scope>NUCLEOTIDE SEQUENCE [LARGE SCALE GENOMIC DNA]</scope>
    <source>
        <strain evidence="2 3">DSM 23562</strain>
    </source>
</reference>
<keyword evidence="1" id="KW-1133">Transmembrane helix</keyword>
<sequence>MQRQRDTQSRLWKQLQEPTLQSALESIVAAYGAENLLPLLLQFLKREKSAEWRAGFGCLAYLAIFWVCCALCSVWEFSLLFAVAMVLFSPVFLFVLSKIGKTQTPRRVNLTRLLRYSVRDLTDSTAAAKVISAIRSIGLSEDATLRRELRQELERLLLRLPTESARRLTRIERLYLRLWLWDAMKWDQAGDADFCIAALLVLGDAKDWSVVPHAWLCTRWHRTPRVRAAASACLDELFSRGHSRSE</sequence>
<dbReference type="AlphaFoldDB" id="A0A7W9SKZ6"/>
<feature type="transmembrane region" description="Helical" evidence="1">
    <location>
        <begin position="54"/>
        <end position="73"/>
    </location>
</feature>
<dbReference type="Proteomes" id="UP000520814">
    <property type="component" value="Unassembled WGS sequence"/>
</dbReference>
<keyword evidence="3" id="KW-1185">Reference proteome</keyword>
<accession>A0A7W9SKZ6</accession>